<feature type="transmembrane region" description="Helical" evidence="6">
    <location>
        <begin position="12"/>
        <end position="32"/>
    </location>
</feature>
<accession>A0A7L5AHJ9</accession>
<dbReference type="Pfam" id="PF02104">
    <property type="entry name" value="SURF1"/>
    <property type="match status" value="1"/>
</dbReference>
<dbReference type="InterPro" id="IPR045214">
    <property type="entry name" value="Surf1/Surf4"/>
</dbReference>
<keyword evidence="5 6" id="KW-0472">Membrane</keyword>
<dbReference type="PANTHER" id="PTHR23427">
    <property type="entry name" value="SURFEIT LOCUS PROTEIN"/>
    <property type="match status" value="1"/>
</dbReference>
<dbReference type="OrthoDB" id="9807214at2"/>
<dbReference type="KEGG" id="mant:BHD05_10735"/>
<protein>
    <recommendedName>
        <fullName evidence="6">SURF1-like protein</fullName>
    </recommendedName>
</protein>
<dbReference type="CDD" id="cd06662">
    <property type="entry name" value="SURF1"/>
    <property type="match status" value="1"/>
</dbReference>
<evidence type="ECO:0000256" key="3">
    <source>
        <dbReference type="ARBA" id="ARBA00022692"/>
    </source>
</evidence>
<evidence type="ECO:0000256" key="4">
    <source>
        <dbReference type="ARBA" id="ARBA00022989"/>
    </source>
</evidence>
<evidence type="ECO:0000256" key="5">
    <source>
        <dbReference type="ARBA" id="ARBA00023136"/>
    </source>
</evidence>
<keyword evidence="4 6" id="KW-1133">Transmembrane helix</keyword>
<evidence type="ECO:0000313" key="9">
    <source>
        <dbReference type="Proteomes" id="UP000464507"/>
    </source>
</evidence>
<evidence type="ECO:0000256" key="1">
    <source>
        <dbReference type="ARBA" id="ARBA00004370"/>
    </source>
</evidence>
<dbReference type="AlphaFoldDB" id="A0A7L5AHJ9"/>
<comment type="similarity">
    <text evidence="2 6">Belongs to the SURF1 family.</text>
</comment>
<keyword evidence="3 6" id="KW-0812">Transmembrane</keyword>
<keyword evidence="9" id="KW-1185">Reference proteome</keyword>
<proteinExistence type="inferred from homology"/>
<sequence>MNRWRFALSKRWAGYLALAVIFAIACSGLGLWQFERRAEARAEIDRIESNYERPATPVGDVLDTPGSYAESQKWLPVLLEGTYLADEQLLVRNRPFAGRPGFEVLTPLLLADGTVFIVDRGWLPTGSEQDAPDDIPAAPTGPVSVTARLKAGEPLLSSRSTIAGSGQIPTIHLPQIAELLDRPAYTGAYGLVITETPEPATAPMPSVKPVLDEGPHLSYALQWFVFAILAFIGLGWGLRQEYRSVNADDPEEKERADERARRRAARAPTDDESEDALLEASERR</sequence>
<comment type="subcellular location">
    <subcellularLocation>
        <location evidence="6">Cell membrane</location>
        <topology evidence="6">Multi-pass membrane protein</topology>
    </subcellularLocation>
    <subcellularLocation>
        <location evidence="1">Membrane</location>
    </subcellularLocation>
</comment>
<dbReference type="Proteomes" id="UP000464507">
    <property type="component" value="Chromosome"/>
</dbReference>
<organism evidence="8 9">
    <name type="scientific">Marisediminicola antarctica</name>
    <dbReference type="NCBI Taxonomy" id="674079"/>
    <lineage>
        <taxon>Bacteria</taxon>
        <taxon>Bacillati</taxon>
        <taxon>Actinomycetota</taxon>
        <taxon>Actinomycetes</taxon>
        <taxon>Micrococcales</taxon>
        <taxon>Microbacteriaceae</taxon>
        <taxon>Marisediminicola</taxon>
    </lineage>
</organism>
<reference evidence="8 9" key="1">
    <citation type="submission" date="2016-09" db="EMBL/GenBank/DDBJ databases">
        <title>Complete genome sequence of microbes from the polar regions.</title>
        <authorList>
            <person name="Liao L."/>
            <person name="Chen B."/>
        </authorList>
    </citation>
    <scope>NUCLEOTIDE SEQUENCE [LARGE SCALE GENOMIC DNA]</scope>
    <source>
        <strain evidence="8 9">ZS314</strain>
    </source>
</reference>
<evidence type="ECO:0000313" key="8">
    <source>
        <dbReference type="EMBL" id="QHO70048.1"/>
    </source>
</evidence>
<gene>
    <name evidence="8" type="ORF">BHD05_10735</name>
</gene>
<dbReference type="InterPro" id="IPR002994">
    <property type="entry name" value="Surf1/Shy1"/>
</dbReference>
<evidence type="ECO:0000256" key="6">
    <source>
        <dbReference type="RuleBase" id="RU363076"/>
    </source>
</evidence>
<dbReference type="EMBL" id="CP017146">
    <property type="protein sequence ID" value="QHO70048.1"/>
    <property type="molecule type" value="Genomic_DNA"/>
</dbReference>
<dbReference type="PROSITE" id="PS51257">
    <property type="entry name" value="PROKAR_LIPOPROTEIN"/>
    <property type="match status" value="1"/>
</dbReference>
<dbReference type="PROSITE" id="PS50895">
    <property type="entry name" value="SURF1"/>
    <property type="match status" value="1"/>
</dbReference>
<feature type="transmembrane region" description="Helical" evidence="6">
    <location>
        <begin position="219"/>
        <end position="238"/>
    </location>
</feature>
<dbReference type="PANTHER" id="PTHR23427:SF2">
    <property type="entry name" value="SURFEIT LOCUS PROTEIN 1"/>
    <property type="match status" value="1"/>
</dbReference>
<name>A0A7L5AHJ9_9MICO</name>
<dbReference type="RefSeq" id="WP_161886427.1">
    <property type="nucleotide sequence ID" value="NZ_CP017146.1"/>
</dbReference>
<dbReference type="GO" id="GO:0005886">
    <property type="term" value="C:plasma membrane"/>
    <property type="evidence" value="ECO:0007669"/>
    <property type="project" value="UniProtKB-SubCell"/>
</dbReference>
<evidence type="ECO:0000256" key="7">
    <source>
        <dbReference type="SAM" id="MobiDB-lite"/>
    </source>
</evidence>
<feature type="region of interest" description="Disordered" evidence="7">
    <location>
        <begin position="244"/>
        <end position="284"/>
    </location>
</feature>
<evidence type="ECO:0000256" key="2">
    <source>
        <dbReference type="ARBA" id="ARBA00007165"/>
    </source>
</evidence>
<keyword evidence="6" id="KW-1003">Cell membrane</keyword>